<dbReference type="InterPro" id="IPR013187">
    <property type="entry name" value="F-box-assoc_dom_typ3"/>
</dbReference>
<dbReference type="Pfam" id="PF08268">
    <property type="entry name" value="FBA_3"/>
    <property type="match status" value="2"/>
</dbReference>
<gene>
    <name evidence="2" type="ORF">ACH5RR_007227</name>
</gene>
<dbReference type="InterPro" id="IPR001810">
    <property type="entry name" value="F-box_dom"/>
</dbReference>
<dbReference type="SUPFAM" id="SSF103612">
    <property type="entry name" value="SBT domain"/>
    <property type="match status" value="1"/>
</dbReference>
<dbReference type="PROSITE" id="PS50181">
    <property type="entry name" value="FBOX"/>
    <property type="match status" value="1"/>
</dbReference>
<dbReference type="InterPro" id="IPR017451">
    <property type="entry name" value="F-box-assoc_interact_dom"/>
</dbReference>
<comment type="caution">
    <text evidence="2">The sequence shown here is derived from an EMBL/GenBank/DDBJ whole genome shotgun (WGS) entry which is preliminary data.</text>
</comment>
<dbReference type="InterPro" id="IPR036893">
    <property type="entry name" value="SBP_sf"/>
</dbReference>
<dbReference type="PANTHER" id="PTHR31111">
    <property type="entry name" value="BNAA05G37150D PROTEIN-RELATED"/>
    <property type="match status" value="1"/>
</dbReference>
<dbReference type="Gene3D" id="4.10.1100.10">
    <property type="entry name" value="Transcription factor, SBP-box domain"/>
    <property type="match status" value="1"/>
</dbReference>
<reference evidence="2 3" key="1">
    <citation type="submission" date="2024-11" db="EMBL/GenBank/DDBJ databases">
        <title>A near-complete genome assembly of Cinchona calisaya.</title>
        <authorList>
            <person name="Lian D.C."/>
            <person name="Zhao X.W."/>
            <person name="Wei L."/>
        </authorList>
    </citation>
    <scope>NUCLEOTIDE SEQUENCE [LARGE SCALE GENOMIC DNA]</scope>
    <source>
        <tissue evidence="2">Nenye</tissue>
    </source>
</reference>
<organism evidence="2 3">
    <name type="scientific">Cinchona calisaya</name>
    <dbReference type="NCBI Taxonomy" id="153742"/>
    <lineage>
        <taxon>Eukaryota</taxon>
        <taxon>Viridiplantae</taxon>
        <taxon>Streptophyta</taxon>
        <taxon>Embryophyta</taxon>
        <taxon>Tracheophyta</taxon>
        <taxon>Spermatophyta</taxon>
        <taxon>Magnoliopsida</taxon>
        <taxon>eudicotyledons</taxon>
        <taxon>Gunneridae</taxon>
        <taxon>Pentapetalae</taxon>
        <taxon>asterids</taxon>
        <taxon>lamiids</taxon>
        <taxon>Gentianales</taxon>
        <taxon>Rubiaceae</taxon>
        <taxon>Cinchonoideae</taxon>
        <taxon>Cinchoneae</taxon>
        <taxon>Cinchona</taxon>
    </lineage>
</organism>
<dbReference type="AlphaFoldDB" id="A0ABD3ARK8"/>
<evidence type="ECO:0000259" key="1">
    <source>
        <dbReference type="PROSITE" id="PS50181"/>
    </source>
</evidence>
<accession>A0ABD3ARK8</accession>
<keyword evidence="3" id="KW-1185">Reference proteome</keyword>
<dbReference type="Proteomes" id="UP001630127">
    <property type="component" value="Unassembled WGS sequence"/>
</dbReference>
<evidence type="ECO:0000313" key="2">
    <source>
        <dbReference type="EMBL" id="KAL3533706.1"/>
    </source>
</evidence>
<protein>
    <recommendedName>
        <fullName evidence="1">F-box domain-containing protein</fullName>
    </recommendedName>
</protein>
<evidence type="ECO:0000313" key="3">
    <source>
        <dbReference type="Proteomes" id="UP001630127"/>
    </source>
</evidence>
<dbReference type="PANTHER" id="PTHR31111:SF138">
    <property type="entry name" value="F-BOX ASSOCIATED DOMAIN-CONTAINING PROTEIN"/>
    <property type="match status" value="1"/>
</dbReference>
<name>A0ABD3ARK8_9GENT</name>
<dbReference type="InterPro" id="IPR036047">
    <property type="entry name" value="F-box-like_dom_sf"/>
</dbReference>
<dbReference type="Gene3D" id="1.20.1280.50">
    <property type="match status" value="1"/>
</dbReference>
<feature type="domain" description="F-box" evidence="1">
    <location>
        <begin position="104"/>
        <end position="154"/>
    </location>
</feature>
<dbReference type="Pfam" id="PF00646">
    <property type="entry name" value="F-box"/>
    <property type="match status" value="1"/>
</dbReference>
<sequence length="667" mass="75331">MKGQNSFLYIAAALFSIQNPTSLHTQHLLSCTTYIRRRGKVTPRCPVLSRTSTSQDFLKMRVDSFIGKESVCECPLSHNKDIQSLDGDKGKMKKRKKKKKKKKTETLFWLPEEVMLEFLLRLPVKNLNQWKCVSKHWCSVISSRSFLDAYVRRHRGGLVISIAETTTTDAEFAEKIQLRFYYSGLEVHRPEPFFCRLKLPVTCSYKGVTQVVNGLACVYEDERVLVCNVCTGEIMRLPEPLSMCRNYFFGYDSVDGIYKLLRLTRFPAVRATAAAHYRRAAATADDYLKEPNDHPRAAAAAAYHRRAAADFLRKAADYGLEAEILTLGRDSTWRKLAVPIGYTFIKFDTESLSINGVLYWVNKLLGPSAGLISFNLKQEKFQLVKPPQEDMSLLLKSPNLKLAQFRGCVALSCIVAEPECHFVLYVLEEDEGNLWSKHIIPLPPGFGGFASIGNIPVGNLPTGQLLLVNTRAKVLAEGSSSFTPVYAYDHEKDKFERFVIGKFPESMDLTGFKVSISCLVENSFRLGDLLGQGDVWPANTGYELEEDYVLEEMYLAFVIRIERADVFWACEFTLFGVCGFLRGNRETNLEGEELTDEAGSLNLKLVGQVYPVQKVMQKSGKEIKVMGSLSNLVVCQVEDCQADLSNAGDYHRRLKVWHAFYGYESFG</sequence>
<dbReference type="NCBIfam" id="TIGR01640">
    <property type="entry name" value="F_box_assoc_1"/>
    <property type="match status" value="1"/>
</dbReference>
<dbReference type="SUPFAM" id="SSF81383">
    <property type="entry name" value="F-box domain"/>
    <property type="match status" value="1"/>
</dbReference>
<dbReference type="EMBL" id="JBJUIK010000003">
    <property type="protein sequence ID" value="KAL3533706.1"/>
    <property type="molecule type" value="Genomic_DNA"/>
</dbReference>
<proteinExistence type="predicted"/>
<dbReference type="SMART" id="SM00256">
    <property type="entry name" value="FBOX"/>
    <property type="match status" value="1"/>
</dbReference>